<evidence type="ECO:0000313" key="3">
    <source>
        <dbReference type="EMBL" id="KAK7453310.1"/>
    </source>
</evidence>
<reference evidence="3 4" key="1">
    <citation type="submission" date="2024-01" db="EMBL/GenBank/DDBJ databases">
        <title>A draft genome for the cacao thread blight pathogen Marasmiellus scandens.</title>
        <authorList>
            <person name="Baruah I.K."/>
            <person name="Leung J."/>
            <person name="Bukari Y."/>
            <person name="Amoako-Attah I."/>
            <person name="Meinhardt L.W."/>
            <person name="Bailey B.A."/>
            <person name="Cohen S.P."/>
        </authorList>
    </citation>
    <scope>NUCLEOTIDE SEQUENCE [LARGE SCALE GENOMIC DNA]</scope>
    <source>
        <strain evidence="3 4">GH-19</strain>
    </source>
</reference>
<feature type="transmembrane region" description="Helical" evidence="1">
    <location>
        <begin position="172"/>
        <end position="195"/>
    </location>
</feature>
<dbReference type="Pfam" id="PF20152">
    <property type="entry name" value="DUF6534"/>
    <property type="match status" value="1"/>
</dbReference>
<sequence length="302" mass="33496">MFEIISAYRYFHPNGTRTRDSKTLRALVATVVVVDTLNLIIACIDTYEFSITHYGDPSYLLKQYWRTPAWVSSGQFIAAVVQGFLAYRYIRLSRDWYGGTILMILVFIALGGGIACSVLVVKWSDLSQRPLLDKPVKVWIITDAVTDVAIAFAMVCKLWGQRSVFKDTNSMIYRLIANSIQSGTVTALFALAALISYLAKPASNDPVLFYWILSRLYVITLLFTLNVRDQMKRGITNTMSYSGSRSGDDRHGGAISAQGDVEGSAIGLGRIRVIKAVHTDISPPAIHNSDDKLPNYSDSETS</sequence>
<dbReference type="PANTHER" id="PTHR40465:SF1">
    <property type="entry name" value="DUF6534 DOMAIN-CONTAINING PROTEIN"/>
    <property type="match status" value="1"/>
</dbReference>
<feature type="transmembrane region" description="Helical" evidence="1">
    <location>
        <begin position="26"/>
        <end position="47"/>
    </location>
</feature>
<feature type="transmembrane region" description="Helical" evidence="1">
    <location>
        <begin position="99"/>
        <end position="120"/>
    </location>
</feature>
<name>A0ABR1J808_9AGAR</name>
<dbReference type="Proteomes" id="UP001498398">
    <property type="component" value="Unassembled WGS sequence"/>
</dbReference>
<feature type="domain" description="DUF6534" evidence="2">
    <location>
        <begin position="144"/>
        <end position="229"/>
    </location>
</feature>
<protein>
    <recommendedName>
        <fullName evidence="2">DUF6534 domain-containing protein</fullName>
    </recommendedName>
</protein>
<evidence type="ECO:0000313" key="4">
    <source>
        <dbReference type="Proteomes" id="UP001498398"/>
    </source>
</evidence>
<feature type="transmembrane region" description="Helical" evidence="1">
    <location>
        <begin position="207"/>
        <end position="225"/>
    </location>
</feature>
<dbReference type="PANTHER" id="PTHR40465">
    <property type="entry name" value="CHROMOSOME 1, WHOLE GENOME SHOTGUN SEQUENCE"/>
    <property type="match status" value="1"/>
</dbReference>
<evidence type="ECO:0000259" key="2">
    <source>
        <dbReference type="Pfam" id="PF20152"/>
    </source>
</evidence>
<evidence type="ECO:0000256" key="1">
    <source>
        <dbReference type="SAM" id="Phobius"/>
    </source>
</evidence>
<gene>
    <name evidence="3" type="ORF">VKT23_011985</name>
</gene>
<keyword evidence="1" id="KW-0812">Transmembrane</keyword>
<comment type="caution">
    <text evidence="3">The sequence shown here is derived from an EMBL/GenBank/DDBJ whole genome shotgun (WGS) entry which is preliminary data.</text>
</comment>
<accession>A0ABR1J808</accession>
<keyword evidence="4" id="KW-1185">Reference proteome</keyword>
<dbReference type="EMBL" id="JBANRG010000027">
    <property type="protein sequence ID" value="KAK7453310.1"/>
    <property type="molecule type" value="Genomic_DNA"/>
</dbReference>
<proteinExistence type="predicted"/>
<keyword evidence="1" id="KW-0472">Membrane</keyword>
<organism evidence="3 4">
    <name type="scientific">Marasmiellus scandens</name>
    <dbReference type="NCBI Taxonomy" id="2682957"/>
    <lineage>
        <taxon>Eukaryota</taxon>
        <taxon>Fungi</taxon>
        <taxon>Dikarya</taxon>
        <taxon>Basidiomycota</taxon>
        <taxon>Agaricomycotina</taxon>
        <taxon>Agaricomycetes</taxon>
        <taxon>Agaricomycetidae</taxon>
        <taxon>Agaricales</taxon>
        <taxon>Marasmiineae</taxon>
        <taxon>Omphalotaceae</taxon>
        <taxon>Marasmiellus</taxon>
    </lineage>
</organism>
<dbReference type="InterPro" id="IPR045339">
    <property type="entry name" value="DUF6534"/>
</dbReference>
<keyword evidence="1" id="KW-1133">Transmembrane helix</keyword>
<feature type="transmembrane region" description="Helical" evidence="1">
    <location>
        <begin position="67"/>
        <end position="87"/>
    </location>
</feature>
<feature type="transmembrane region" description="Helical" evidence="1">
    <location>
        <begin position="140"/>
        <end position="160"/>
    </location>
</feature>